<protein>
    <recommendedName>
        <fullName evidence="4">Cytochrome c oxidase assembly protein COX16, mitochondrial</fullName>
    </recommendedName>
</protein>
<organism evidence="2 3">
    <name type="scientific">Cryptococcus decagattii</name>
    <dbReference type="NCBI Taxonomy" id="1859122"/>
    <lineage>
        <taxon>Eukaryota</taxon>
        <taxon>Fungi</taxon>
        <taxon>Dikarya</taxon>
        <taxon>Basidiomycota</taxon>
        <taxon>Agaricomycotina</taxon>
        <taxon>Tremellomycetes</taxon>
        <taxon>Tremellales</taxon>
        <taxon>Cryptococcaceae</taxon>
        <taxon>Cryptococcus</taxon>
        <taxon>Cryptococcus gattii species complex</taxon>
    </lineage>
</organism>
<evidence type="ECO:0008006" key="4">
    <source>
        <dbReference type="Google" id="ProtNLM"/>
    </source>
</evidence>
<dbReference type="GeneID" id="89987936"/>
<dbReference type="Proteomes" id="UP001432216">
    <property type="component" value="Chromosome 2"/>
</dbReference>
<dbReference type="RefSeq" id="XP_064719111.1">
    <property type="nucleotide sequence ID" value="XM_064863039.1"/>
</dbReference>
<keyword evidence="3" id="KW-1185">Reference proteome</keyword>
<evidence type="ECO:0000256" key="1">
    <source>
        <dbReference type="SAM" id="Coils"/>
    </source>
</evidence>
<accession>A0ABZ2AMV2</accession>
<reference evidence="2 3" key="1">
    <citation type="submission" date="2024-01" db="EMBL/GenBank/DDBJ databases">
        <title>Comparative genomics of Cryptococcus and Kwoniella reveals pathogenesis evolution and contrasting modes of karyotype evolution via chromosome fusion or intercentromeric recombination.</title>
        <authorList>
            <person name="Coelho M.A."/>
            <person name="David-Palma M."/>
            <person name="Shea T."/>
            <person name="Bowers K."/>
            <person name="McGinley-Smith S."/>
            <person name="Mohammad A.W."/>
            <person name="Gnirke A."/>
            <person name="Yurkov A.M."/>
            <person name="Nowrousian M."/>
            <person name="Sun S."/>
            <person name="Cuomo C.A."/>
            <person name="Heitman J."/>
        </authorList>
    </citation>
    <scope>NUCLEOTIDE SEQUENCE [LARGE SCALE GENOMIC DNA]</scope>
    <source>
        <strain evidence="2 3">7685027</strain>
    </source>
</reference>
<proteinExistence type="predicted"/>
<evidence type="ECO:0000313" key="2">
    <source>
        <dbReference type="EMBL" id="WVO19871.1"/>
    </source>
</evidence>
<evidence type="ECO:0000313" key="3">
    <source>
        <dbReference type="Proteomes" id="UP001432216"/>
    </source>
</evidence>
<dbReference type="EMBL" id="CP143807">
    <property type="protein sequence ID" value="WVO19871.1"/>
    <property type="molecule type" value="Genomic_DNA"/>
</dbReference>
<name>A0ABZ2AMV2_9TREE</name>
<feature type="coiled-coil region" evidence="1">
    <location>
        <begin position="49"/>
        <end position="76"/>
    </location>
</feature>
<sequence length="115" mass="13170">MRLSQVNKILLGSCIVVVPLSFYGGLAIKEYYLSKELDKVDDSRPPPHERAMRARIVQLEQERQELLKEGQNLDIKIGDIRKPFNKVSCWHLMTCQNLGLSQAIGMALKLCFLRL</sequence>
<keyword evidence="1" id="KW-0175">Coiled coil</keyword>
<gene>
    <name evidence="2" type="ORF">IAS62_001161</name>
</gene>